<dbReference type="EMBL" id="MVGJ01000002">
    <property type="protein sequence ID" value="OOL84124.1"/>
    <property type="molecule type" value="Genomic_DNA"/>
</dbReference>
<dbReference type="Pfam" id="PF00561">
    <property type="entry name" value="Abhydrolase_1"/>
    <property type="match status" value="1"/>
</dbReference>
<dbReference type="Proteomes" id="UP001141166">
    <property type="component" value="Unassembled WGS sequence"/>
</dbReference>
<evidence type="ECO:0000313" key="5">
    <source>
        <dbReference type="Proteomes" id="UP000191171"/>
    </source>
</evidence>
<evidence type="ECO:0000259" key="1">
    <source>
        <dbReference type="Pfam" id="PF00561"/>
    </source>
</evidence>
<evidence type="ECO:0000313" key="3">
    <source>
        <dbReference type="EMBL" id="MDC4247298.1"/>
    </source>
</evidence>
<dbReference type="PANTHER" id="PTHR43433">
    <property type="entry name" value="HYDROLASE, ALPHA/BETA FOLD FAMILY PROTEIN"/>
    <property type="match status" value="1"/>
</dbReference>
<dbReference type="GO" id="GO:0016787">
    <property type="term" value="F:hydrolase activity"/>
    <property type="evidence" value="ECO:0007669"/>
    <property type="project" value="UniProtKB-KW"/>
</dbReference>
<organism evidence="4 5">
    <name type="scientific">Enterococcus faecium</name>
    <name type="common">Streptococcus faecium</name>
    <dbReference type="NCBI Taxonomy" id="1352"/>
    <lineage>
        <taxon>Bacteria</taxon>
        <taxon>Bacillati</taxon>
        <taxon>Bacillota</taxon>
        <taxon>Bacilli</taxon>
        <taxon>Lactobacillales</taxon>
        <taxon>Enterococcaceae</taxon>
        <taxon>Enterococcus</taxon>
    </lineage>
</organism>
<reference evidence="3" key="3">
    <citation type="submission" date="2022-05" db="EMBL/GenBank/DDBJ databases">
        <title>Draft genome sequences of Clostridium perfringens strains isolated from Peru.</title>
        <authorList>
            <person name="Hurtado R."/>
            <person name="Lima L."/>
            <person name="Sousa T."/>
            <person name="Jaiswal A.K."/>
            <person name="Tiwari S."/>
            <person name="Maturrano L."/>
            <person name="Brenig B."/>
            <person name="Azevedo V."/>
        </authorList>
    </citation>
    <scope>NUCLEOTIDE SEQUENCE</scope>
    <source>
        <strain evidence="3">CP4</strain>
    </source>
</reference>
<name>A0A1S8I123_ENTFC</name>
<evidence type="ECO:0000313" key="2">
    <source>
        <dbReference type="EMBL" id="MBX4222273.1"/>
    </source>
</evidence>
<accession>A0A1S8I123</accession>
<dbReference type="EMBL" id="JAIFOC010000039">
    <property type="protein sequence ID" value="MBX4222273.1"/>
    <property type="molecule type" value="Genomic_DNA"/>
</dbReference>
<dbReference type="EMBL" id="JAMWMK010000005">
    <property type="protein sequence ID" value="MDC4247298.1"/>
    <property type="molecule type" value="Genomic_DNA"/>
</dbReference>
<dbReference type="InterPro" id="IPR029058">
    <property type="entry name" value="AB_hydrolase_fold"/>
</dbReference>
<comment type="caution">
    <text evidence="4">The sequence shown here is derived from an EMBL/GenBank/DDBJ whole genome shotgun (WGS) entry which is preliminary data.</text>
</comment>
<proteinExistence type="predicted"/>
<dbReference type="GeneID" id="66454010"/>
<reference evidence="4 5" key="1">
    <citation type="submission" date="2017-02" db="EMBL/GenBank/DDBJ databases">
        <title>Clonality and virulence of isolates of VRE in Hematopoietic Stem Cell Transplanted (HSCT) patients.</title>
        <authorList>
            <person name="Marchi A.P."/>
            <person name="Martins R.C."/>
            <person name="Marie S.K."/>
            <person name="Levin A.S."/>
            <person name="Costa S.F."/>
        </authorList>
    </citation>
    <scope>NUCLEOTIDE SEQUENCE [LARGE SCALE GENOMIC DNA]</scope>
    <source>
        <strain evidence="4 5">LIM1759</strain>
    </source>
</reference>
<dbReference type="Proteomes" id="UP000191171">
    <property type="component" value="Unassembled WGS sequence"/>
</dbReference>
<dbReference type="SUPFAM" id="SSF53474">
    <property type="entry name" value="alpha/beta-Hydrolases"/>
    <property type="match status" value="1"/>
</dbReference>
<dbReference type="Gene3D" id="3.40.50.1820">
    <property type="entry name" value="alpha/beta hydrolase"/>
    <property type="match status" value="1"/>
</dbReference>
<dbReference type="AlphaFoldDB" id="A0A1S8I123"/>
<feature type="domain" description="AB hydrolase-1" evidence="1">
    <location>
        <begin position="40"/>
        <end position="137"/>
    </location>
</feature>
<gene>
    <name evidence="4" type="ORF">B1P95_00265</name>
    <name evidence="2" type="ORF">KYX88_05360</name>
    <name evidence="3" type="ORF">M3X98_04405</name>
</gene>
<dbReference type="Proteomes" id="UP001139644">
    <property type="component" value="Unassembled WGS sequence"/>
</dbReference>
<keyword evidence="4" id="KW-0378">Hydrolase</keyword>
<evidence type="ECO:0000313" key="4">
    <source>
        <dbReference type="EMBL" id="OOL84124.1"/>
    </source>
</evidence>
<protein>
    <submittedName>
        <fullName evidence="2 4">Hydrolase</fullName>
    </submittedName>
</protein>
<dbReference type="InterPro" id="IPR000073">
    <property type="entry name" value="AB_hydrolase_1"/>
</dbReference>
<dbReference type="SMR" id="A0A1S8I123"/>
<dbReference type="RefSeq" id="WP_002289461.1">
    <property type="nucleotide sequence ID" value="NZ_AP022341.1"/>
</dbReference>
<dbReference type="ESTHER" id="entfc-q3xx25">
    <property type="family name" value="6_AlphaBeta_hydrolase"/>
</dbReference>
<dbReference type="InterPro" id="IPR050471">
    <property type="entry name" value="AB_hydrolase"/>
</dbReference>
<reference evidence="2" key="2">
    <citation type="journal article" date="2022" name="J. Anim. Sci.">
        <title>Whole genome sequence analyses-based assessment of virulence potential and antimicrobial susceptibilities and resistance of Enterococcus faecium strains isolated from commercial swine and cattle probiotic products.</title>
        <authorList>
            <person name="Shridhar P.B."/>
            <person name="Amachawadi R.G."/>
            <person name="Tokach M."/>
            <person name="Patel I."/>
            <person name="Gangiredla J."/>
            <person name="Mammel M."/>
            <person name="Nagaraja T.G."/>
        </authorList>
    </citation>
    <scope>NUCLEOTIDE SEQUENCE</scope>
    <source>
        <strain evidence="2">EF215</strain>
    </source>
</reference>
<dbReference type="PANTHER" id="PTHR43433:SF5">
    <property type="entry name" value="AB HYDROLASE-1 DOMAIN-CONTAINING PROTEIN"/>
    <property type="match status" value="1"/>
</dbReference>
<sequence length="253" mass="28811">MTDIIVILYTVGDYVKKEKKYAKMPDGSEIYYEKSGQGFPLFLLHGNDGSGRFFSEQVPVLERYYTVYLVDSRGHGRSTNEASMLNFQLMAEDLNTIMLLEKIDQADFLGFSDGANLALVFASSFPKKVHRLILNSGNTLVKGVRFSARVISNIHYAWVWLLSLFRPSLRKNLLVIKLLLHDIGLTENDLKKINSPTLIIVGKKDVIKLKHSLYIAKTIPKASFVLVKEQGHELARKDPERFNREVLQFLSET</sequence>